<comment type="caution">
    <text evidence="1">The sequence shown here is derived from an EMBL/GenBank/DDBJ whole genome shotgun (WGS) entry which is preliminary data.</text>
</comment>
<name>A0ABR7E297_9BACT</name>
<dbReference type="RefSeq" id="WP_186959851.1">
    <property type="nucleotide sequence ID" value="NZ_JACOOI010000013.1"/>
</dbReference>
<evidence type="ECO:0000313" key="2">
    <source>
        <dbReference type="Proteomes" id="UP000644010"/>
    </source>
</evidence>
<gene>
    <name evidence="1" type="ORF">H8S77_13380</name>
</gene>
<dbReference type="PROSITE" id="PS51257">
    <property type="entry name" value="PROKAR_LIPOPROTEIN"/>
    <property type="match status" value="1"/>
</dbReference>
<keyword evidence="2" id="KW-1185">Reference proteome</keyword>
<evidence type="ECO:0000313" key="1">
    <source>
        <dbReference type="EMBL" id="MBC5643876.1"/>
    </source>
</evidence>
<proteinExistence type="predicted"/>
<dbReference type="Proteomes" id="UP000644010">
    <property type="component" value="Unassembled WGS sequence"/>
</dbReference>
<reference evidence="1 2" key="1">
    <citation type="submission" date="2020-08" db="EMBL/GenBank/DDBJ databases">
        <title>Genome public.</title>
        <authorList>
            <person name="Liu C."/>
            <person name="Sun Q."/>
        </authorList>
    </citation>
    <scope>NUCLEOTIDE SEQUENCE [LARGE SCALE GENOMIC DNA]</scope>
    <source>
        <strain evidence="1 2">BX2</strain>
    </source>
</reference>
<accession>A0ABR7E297</accession>
<dbReference type="EMBL" id="JACOOI010000013">
    <property type="protein sequence ID" value="MBC5643876.1"/>
    <property type="molecule type" value="Genomic_DNA"/>
</dbReference>
<sequence length="716" mass="78958">MKNVIIYLMASLALFACQDELEVEKATKPGKELLRVSVNIPEYRIATRAASFENNLSDVWLLAFDRNGLFLERVQATELNSGEADGVGSGSFKAEVPEETGIIHVVANYDNWSSFNDNASLQKDEKEVMPSLYGNKMVFWGRSEVTPSSSPVTVTLFRNQAKVTVQNEASNFTVTGYALGNMATSGTVVPFMPEMTPNPFIIQDNATTLPPGTLSKTSQSDTDCNLEAKYMFENPNYFNDQSYLIIKGHLEGGGPELYYKIQFLDTDKKPYTIVRNFQYKVIINSFSNQANGSTTFADAKNSEVSNNIYAEVFKDSPSISDSDNNRLTVSRLNFLFTQGGTLNVTAHYTENEVPNDSKISVSVQEDRGSIISSLSYDGNGNITARVAKVSAGQNEATLLVKAGELSRIITVTSSTLYSFDPATLSPELYTGKDQDMTLSFRIPDVIPNYLYPLKCEVTTKYLYPVEPNKNLEIAFEDGVYKYVYWVYSPGIKELSFKTSLDNSNETITIENDYFKTAEVKLISRQLEGVSVNGNNMVTYGTGNSATVKFTIPEYPDYPPRYPLTVFIATKNLTTSQAGWNAVDGGYSYTYNTAPAGEQTVLFKSVQPDSREQVVISAPGFSKATIAVDNYLAANIGVSGELRAVYNGLTYTLQSRSATSSNTSIINNFTTNRSSMYNITVKSGNKLSDTVTITCYGYTGSFTVGELLTGMRLNLYQ</sequence>
<organism evidence="1 2">
    <name type="scientific">Parabacteroides segnis</name>
    <dbReference type="NCBI Taxonomy" id="2763058"/>
    <lineage>
        <taxon>Bacteria</taxon>
        <taxon>Pseudomonadati</taxon>
        <taxon>Bacteroidota</taxon>
        <taxon>Bacteroidia</taxon>
        <taxon>Bacteroidales</taxon>
        <taxon>Tannerellaceae</taxon>
        <taxon>Parabacteroides</taxon>
    </lineage>
</organism>
<protein>
    <recommendedName>
        <fullName evidence="3">DUF4906 domain-containing protein</fullName>
    </recommendedName>
</protein>
<evidence type="ECO:0008006" key="3">
    <source>
        <dbReference type="Google" id="ProtNLM"/>
    </source>
</evidence>